<dbReference type="AlphaFoldDB" id="A0A5S9Q8P6"/>
<accession>A0A5S9Q8P6</accession>
<dbReference type="Proteomes" id="UP000439591">
    <property type="component" value="Unassembled WGS sequence"/>
</dbReference>
<proteinExistence type="inferred from homology"/>
<name>A0A5S9Q8P6_9GAMM</name>
<evidence type="ECO:0000256" key="5">
    <source>
        <dbReference type="ARBA" id="ARBA00022475"/>
    </source>
</evidence>
<comment type="similarity">
    <text evidence="2">Belongs to the GSP N family.</text>
</comment>
<keyword evidence="5" id="KW-1003">Cell membrane</keyword>
<dbReference type="Pfam" id="PF01203">
    <property type="entry name" value="T2SSN"/>
    <property type="match status" value="1"/>
</dbReference>
<sequence length="240" mass="25538">MKRTFWVVFSLLFFIICLVVATPAWVVRDILVKQQPSMAIGNVTGRVWQGDLDVAQYQGMTLGGISWTINPLGIVSGFPVTIAVKEPVVGRGKLGLTGAESLRLQNVDVGAKLQRILNAANIPSMGFDGDISLVLDEAELSAGGCASLAGTMSLNTLTGDIDGINTVAPVSANLGCENKRITLVIDENNAARVRGTVRVSFNGQVSGQIQLSPRPGTPLFKSLTQFIGRPSNGKDFNIRL</sequence>
<evidence type="ECO:0000313" key="14">
    <source>
        <dbReference type="Proteomes" id="UP000439591"/>
    </source>
</evidence>
<dbReference type="GO" id="GO:0015628">
    <property type="term" value="P:protein secretion by the type II secretion system"/>
    <property type="evidence" value="ECO:0007669"/>
    <property type="project" value="InterPro"/>
</dbReference>
<protein>
    <recommendedName>
        <fullName evidence="3">Type II secretion system protein N</fullName>
    </recommendedName>
    <alternativeName>
        <fullName evidence="10">General secretion pathway protein N</fullName>
    </alternativeName>
</protein>
<evidence type="ECO:0000256" key="4">
    <source>
        <dbReference type="ARBA" id="ARBA00022448"/>
    </source>
</evidence>
<evidence type="ECO:0000313" key="12">
    <source>
        <dbReference type="EMBL" id="CAA0114396.1"/>
    </source>
</evidence>
<dbReference type="RefSeq" id="WP_159267867.1">
    <property type="nucleotide sequence ID" value="NZ_CACSIK010000001.1"/>
</dbReference>
<keyword evidence="13" id="KW-1185">Reference proteome</keyword>
<evidence type="ECO:0000256" key="7">
    <source>
        <dbReference type="ARBA" id="ARBA00022692"/>
    </source>
</evidence>
<dbReference type="GO" id="GO:0015627">
    <property type="term" value="C:type II protein secretion system complex"/>
    <property type="evidence" value="ECO:0007669"/>
    <property type="project" value="InterPro"/>
</dbReference>
<keyword evidence="7" id="KW-0812">Transmembrane</keyword>
<comment type="subcellular location">
    <subcellularLocation>
        <location evidence="1">Cell inner membrane</location>
    </subcellularLocation>
</comment>
<evidence type="ECO:0000313" key="13">
    <source>
        <dbReference type="Proteomes" id="UP000435877"/>
    </source>
</evidence>
<dbReference type="EMBL" id="CACSIK010000001">
    <property type="protein sequence ID" value="CAA0087247.1"/>
    <property type="molecule type" value="Genomic_DNA"/>
</dbReference>
<evidence type="ECO:0000256" key="8">
    <source>
        <dbReference type="ARBA" id="ARBA00022927"/>
    </source>
</evidence>
<evidence type="ECO:0000256" key="2">
    <source>
        <dbReference type="ARBA" id="ARBA00007208"/>
    </source>
</evidence>
<gene>
    <name evidence="11" type="ORF">IHBHHGIJ_01256</name>
    <name evidence="12" type="ORF">KFEGEMFD_02996</name>
</gene>
<evidence type="ECO:0000256" key="3">
    <source>
        <dbReference type="ARBA" id="ARBA00021563"/>
    </source>
</evidence>
<evidence type="ECO:0000256" key="1">
    <source>
        <dbReference type="ARBA" id="ARBA00004533"/>
    </source>
</evidence>
<dbReference type="OrthoDB" id="6118198at2"/>
<evidence type="ECO:0000256" key="10">
    <source>
        <dbReference type="ARBA" id="ARBA00030772"/>
    </source>
</evidence>
<keyword evidence="6" id="KW-0997">Cell inner membrane</keyword>
<evidence type="ECO:0000256" key="9">
    <source>
        <dbReference type="ARBA" id="ARBA00023136"/>
    </source>
</evidence>
<evidence type="ECO:0000256" key="6">
    <source>
        <dbReference type="ARBA" id="ARBA00022519"/>
    </source>
</evidence>
<evidence type="ECO:0000313" key="11">
    <source>
        <dbReference type="EMBL" id="CAA0087247.1"/>
    </source>
</evidence>
<keyword evidence="9" id="KW-0472">Membrane</keyword>
<keyword evidence="8" id="KW-0653">Protein transport</keyword>
<organism evidence="12 14">
    <name type="scientific">Zhongshania aliphaticivorans</name>
    <dbReference type="NCBI Taxonomy" id="1470434"/>
    <lineage>
        <taxon>Bacteria</taxon>
        <taxon>Pseudomonadati</taxon>
        <taxon>Pseudomonadota</taxon>
        <taxon>Gammaproteobacteria</taxon>
        <taxon>Cellvibrionales</taxon>
        <taxon>Spongiibacteraceae</taxon>
        <taxon>Zhongshania</taxon>
    </lineage>
</organism>
<dbReference type="EMBL" id="CACSIM010000005">
    <property type="protein sequence ID" value="CAA0114396.1"/>
    <property type="molecule type" value="Genomic_DNA"/>
</dbReference>
<dbReference type="Proteomes" id="UP000435877">
    <property type="component" value="Unassembled WGS sequence"/>
</dbReference>
<dbReference type="InterPro" id="IPR022792">
    <property type="entry name" value="T2SS_protein-GspN"/>
</dbReference>
<dbReference type="GO" id="GO:0005886">
    <property type="term" value="C:plasma membrane"/>
    <property type="evidence" value="ECO:0007669"/>
    <property type="project" value="UniProtKB-SubCell"/>
</dbReference>
<keyword evidence="4" id="KW-0813">Transport</keyword>
<reference evidence="13 14" key="1">
    <citation type="submission" date="2019-11" db="EMBL/GenBank/DDBJ databases">
        <authorList>
            <person name="Holert J."/>
        </authorList>
    </citation>
    <scope>NUCLEOTIDE SEQUENCE [LARGE SCALE GENOMIC DNA]</scope>
    <source>
        <strain evidence="12">BC3_2A</strain>
        <strain evidence="11">SB11_1A</strain>
    </source>
</reference>